<evidence type="ECO:0000256" key="1">
    <source>
        <dbReference type="SAM" id="MobiDB-lite"/>
    </source>
</evidence>
<feature type="compositionally biased region" description="Polar residues" evidence="1">
    <location>
        <begin position="45"/>
        <end position="54"/>
    </location>
</feature>
<feature type="compositionally biased region" description="Basic residues" evidence="1">
    <location>
        <begin position="62"/>
        <end position="75"/>
    </location>
</feature>
<keyword evidence="3" id="KW-1185">Reference proteome</keyword>
<accession>A0A6A6MYV2</accession>
<dbReference type="Proteomes" id="UP000467840">
    <property type="component" value="Chromosome 10"/>
</dbReference>
<evidence type="ECO:0000313" key="2">
    <source>
        <dbReference type="EMBL" id="KAF2318297.1"/>
    </source>
</evidence>
<gene>
    <name evidence="2" type="ORF">GH714_004649</name>
</gene>
<reference evidence="2 3" key="1">
    <citation type="journal article" date="2020" name="Mol. Plant">
        <title>The Chromosome-Based Rubber Tree Genome Provides New Insights into Spurge Genome Evolution and Rubber Biosynthesis.</title>
        <authorList>
            <person name="Liu J."/>
            <person name="Shi C."/>
            <person name="Shi C.C."/>
            <person name="Li W."/>
            <person name="Zhang Q.J."/>
            <person name="Zhang Y."/>
            <person name="Li K."/>
            <person name="Lu H.F."/>
            <person name="Shi C."/>
            <person name="Zhu S.T."/>
            <person name="Xiao Z.Y."/>
            <person name="Nan H."/>
            <person name="Yue Y."/>
            <person name="Zhu X.G."/>
            <person name="Wu Y."/>
            <person name="Hong X.N."/>
            <person name="Fan G.Y."/>
            <person name="Tong Y."/>
            <person name="Zhang D."/>
            <person name="Mao C.L."/>
            <person name="Liu Y.L."/>
            <person name="Hao S.J."/>
            <person name="Liu W.Q."/>
            <person name="Lv M.Q."/>
            <person name="Zhang H.B."/>
            <person name="Liu Y."/>
            <person name="Hu-Tang G.R."/>
            <person name="Wang J.P."/>
            <person name="Wang J.H."/>
            <person name="Sun Y.H."/>
            <person name="Ni S.B."/>
            <person name="Chen W.B."/>
            <person name="Zhang X.C."/>
            <person name="Jiao Y.N."/>
            <person name="Eichler E.E."/>
            <person name="Li G.H."/>
            <person name="Liu X."/>
            <person name="Gao L.Z."/>
        </authorList>
    </citation>
    <scope>NUCLEOTIDE SEQUENCE [LARGE SCALE GENOMIC DNA]</scope>
    <source>
        <strain evidence="3">cv. GT1</strain>
        <tissue evidence="2">Leaf</tissue>
    </source>
</reference>
<dbReference type="EMBL" id="JAAGAX010000003">
    <property type="protein sequence ID" value="KAF2318297.1"/>
    <property type="molecule type" value="Genomic_DNA"/>
</dbReference>
<name>A0A6A6MYV2_HEVBR</name>
<evidence type="ECO:0000313" key="3">
    <source>
        <dbReference type="Proteomes" id="UP000467840"/>
    </source>
</evidence>
<dbReference type="AlphaFoldDB" id="A0A6A6MYV2"/>
<protein>
    <submittedName>
        <fullName evidence="2">Uncharacterized protein</fullName>
    </submittedName>
</protein>
<comment type="caution">
    <text evidence="2">The sequence shown here is derived from an EMBL/GenBank/DDBJ whole genome shotgun (WGS) entry which is preliminary data.</text>
</comment>
<organism evidence="2 3">
    <name type="scientific">Hevea brasiliensis</name>
    <name type="common">Para rubber tree</name>
    <name type="synonym">Siphonia brasiliensis</name>
    <dbReference type="NCBI Taxonomy" id="3981"/>
    <lineage>
        <taxon>Eukaryota</taxon>
        <taxon>Viridiplantae</taxon>
        <taxon>Streptophyta</taxon>
        <taxon>Embryophyta</taxon>
        <taxon>Tracheophyta</taxon>
        <taxon>Spermatophyta</taxon>
        <taxon>Magnoliopsida</taxon>
        <taxon>eudicotyledons</taxon>
        <taxon>Gunneridae</taxon>
        <taxon>Pentapetalae</taxon>
        <taxon>rosids</taxon>
        <taxon>fabids</taxon>
        <taxon>Malpighiales</taxon>
        <taxon>Euphorbiaceae</taxon>
        <taxon>Crotonoideae</taxon>
        <taxon>Micrandreae</taxon>
        <taxon>Hevea</taxon>
    </lineage>
</organism>
<feature type="compositionally biased region" description="Basic and acidic residues" evidence="1">
    <location>
        <begin position="108"/>
        <end position="118"/>
    </location>
</feature>
<feature type="compositionally biased region" description="Basic and acidic residues" evidence="1">
    <location>
        <begin position="90"/>
        <end position="99"/>
    </location>
</feature>
<proteinExistence type="predicted"/>
<feature type="region of interest" description="Disordered" evidence="1">
    <location>
        <begin position="1"/>
        <end position="118"/>
    </location>
</feature>
<sequence>MGRGRKRQLPELTLDMSTELPETDGNSPECCGSKAEHEAAMFCHRTQSSENQELYSDGGSRLGKKRGRKPKKNKERLHVQDAECAPVEQSGEKVEKVEGESPANGQTMKEKVKLAAPG</sequence>